<dbReference type="InterPro" id="IPR016039">
    <property type="entry name" value="Thiolase-like"/>
</dbReference>
<evidence type="ECO:0000259" key="2">
    <source>
        <dbReference type="Pfam" id="PF22691"/>
    </source>
</evidence>
<dbReference type="InterPro" id="IPR055140">
    <property type="entry name" value="Thiolase_C_2"/>
</dbReference>
<reference evidence="3 4" key="1">
    <citation type="journal article" date="2019" name="Int. J. Syst. Evol. Microbiol.">
        <title>The Global Catalogue of Microorganisms (GCM) 10K type strain sequencing project: providing services to taxonomists for standard genome sequencing and annotation.</title>
        <authorList>
            <consortium name="The Broad Institute Genomics Platform"/>
            <consortium name="The Broad Institute Genome Sequencing Center for Infectious Disease"/>
            <person name="Wu L."/>
            <person name="Ma J."/>
        </authorList>
    </citation>
    <scope>NUCLEOTIDE SEQUENCE [LARGE SCALE GENOMIC DNA]</scope>
    <source>
        <strain evidence="3 4">JCM 16373</strain>
    </source>
</reference>
<evidence type="ECO:0000256" key="1">
    <source>
        <dbReference type="SAM" id="MobiDB-lite"/>
    </source>
</evidence>
<proteinExistence type="predicted"/>
<dbReference type="InterPro" id="IPR002155">
    <property type="entry name" value="Thiolase"/>
</dbReference>
<dbReference type="Proteomes" id="UP001501447">
    <property type="component" value="Unassembled WGS sequence"/>
</dbReference>
<keyword evidence="4" id="KW-1185">Reference proteome</keyword>
<feature type="region of interest" description="Disordered" evidence="1">
    <location>
        <begin position="1"/>
        <end position="20"/>
    </location>
</feature>
<evidence type="ECO:0000313" key="4">
    <source>
        <dbReference type="Proteomes" id="UP001501447"/>
    </source>
</evidence>
<dbReference type="PIRSF" id="PIRSF000429">
    <property type="entry name" value="Ac-CoA_Ac_transf"/>
    <property type="match status" value="1"/>
</dbReference>
<protein>
    <submittedName>
        <fullName evidence="3">Thiolase domain-containing protein</fullName>
    </submittedName>
</protein>
<dbReference type="CDD" id="cd00829">
    <property type="entry name" value="SCP-x_thiolase"/>
    <property type="match status" value="1"/>
</dbReference>
<name>A0ABN3PMV9_9ACTN</name>
<dbReference type="PANTHER" id="PTHR42870:SF1">
    <property type="entry name" value="NON-SPECIFIC LIPID-TRANSFER PROTEIN-LIKE 2"/>
    <property type="match status" value="1"/>
</dbReference>
<gene>
    <name evidence="3" type="ORF">GCM10009863_04370</name>
</gene>
<accession>A0ABN3PMV9</accession>
<sequence length="406" mass="43210">MSSAAHAARSTHAAPTARAAHKEPVAVIGVGQTKHVAARHDVSLAGLVREAAVRALEDAGLTWQDIDAVVLGKAPDFFEGVMMPELYLADALGAVGKPMLRVHTAGSVGGSTALVAANLVAARVHRTVLTLAFEKQSESNAMWGLSLPVPFQQPLLAGAGGFFAPHVRAYMHRTGAPDHIGSLVAYKDRRNALKNPYAHLHEKDLTLEKVRSSPMLWDPVRYSETCPSSDGACAMVLTDRDGARAAGRPAWVHGGAMRSEPTLFAGKDAVSPRAGSDCAADVYRQARITDPRREIDAVEMYVPFSWYEPMWLENLGFAKEGEGWRMTESGATELDGDLPVNPSGGVLSTNPIGASGMLRFAEAALQVRGMAGEHQVEGARRALGHAYGGGSQFFSMWLVADTPPAS</sequence>
<dbReference type="NCBIfam" id="NF006180">
    <property type="entry name" value="PRK08313.1"/>
    <property type="match status" value="1"/>
</dbReference>
<dbReference type="RefSeq" id="WP_344561518.1">
    <property type="nucleotide sequence ID" value="NZ_BAAARJ010000001.1"/>
</dbReference>
<feature type="domain" description="Thiolase C-terminal" evidence="2">
    <location>
        <begin position="265"/>
        <end position="390"/>
    </location>
</feature>
<organism evidence="3 4">
    <name type="scientific">Streptomyces axinellae</name>
    <dbReference type="NCBI Taxonomy" id="552788"/>
    <lineage>
        <taxon>Bacteria</taxon>
        <taxon>Bacillati</taxon>
        <taxon>Actinomycetota</taxon>
        <taxon>Actinomycetes</taxon>
        <taxon>Kitasatosporales</taxon>
        <taxon>Streptomycetaceae</taxon>
        <taxon>Streptomyces</taxon>
    </lineage>
</organism>
<dbReference type="Gene3D" id="3.40.47.10">
    <property type="match status" value="1"/>
</dbReference>
<dbReference type="Pfam" id="PF22691">
    <property type="entry name" value="Thiolase_C_1"/>
    <property type="match status" value="1"/>
</dbReference>
<feature type="compositionally biased region" description="Low complexity" evidence="1">
    <location>
        <begin position="1"/>
        <end position="18"/>
    </location>
</feature>
<dbReference type="EMBL" id="BAAARJ010000001">
    <property type="protein sequence ID" value="GAA2594342.1"/>
    <property type="molecule type" value="Genomic_DNA"/>
</dbReference>
<evidence type="ECO:0000313" key="3">
    <source>
        <dbReference type="EMBL" id="GAA2594342.1"/>
    </source>
</evidence>
<dbReference type="PANTHER" id="PTHR42870">
    <property type="entry name" value="ACETYL-COA C-ACETYLTRANSFERASE"/>
    <property type="match status" value="1"/>
</dbReference>
<dbReference type="SUPFAM" id="SSF53901">
    <property type="entry name" value="Thiolase-like"/>
    <property type="match status" value="2"/>
</dbReference>
<comment type="caution">
    <text evidence="3">The sequence shown here is derived from an EMBL/GenBank/DDBJ whole genome shotgun (WGS) entry which is preliminary data.</text>
</comment>